<dbReference type="GO" id="GO:0003974">
    <property type="term" value="F:UDP-N-acetylglucosamine 4-epimerase activity"/>
    <property type="evidence" value="ECO:0007669"/>
    <property type="project" value="UniProtKB-EC"/>
</dbReference>
<evidence type="ECO:0000313" key="11">
    <source>
        <dbReference type="Proteomes" id="UP000749559"/>
    </source>
</evidence>
<keyword evidence="7" id="KW-0299">Galactose metabolism</keyword>
<comment type="similarity">
    <text evidence="9">Belongs to the NAD(P)-dependent epimerase/dehydratase family.</text>
</comment>
<dbReference type="Pfam" id="PF16363">
    <property type="entry name" value="GDP_Man_Dehyd"/>
    <property type="match status" value="1"/>
</dbReference>
<comment type="catalytic activity">
    <reaction evidence="2 9">
        <text>UDP-alpha-D-glucose = UDP-alpha-D-galactose</text>
        <dbReference type="Rhea" id="RHEA:22168"/>
        <dbReference type="ChEBI" id="CHEBI:58885"/>
        <dbReference type="ChEBI" id="CHEBI:66914"/>
        <dbReference type="EC" id="5.1.3.2"/>
    </reaction>
</comment>
<comment type="catalytic activity">
    <reaction evidence="1">
        <text>UDP-N-acetyl-alpha-D-glucosamine = UDP-N-acetyl-alpha-D-galactosamine</text>
        <dbReference type="Rhea" id="RHEA:20517"/>
        <dbReference type="ChEBI" id="CHEBI:57705"/>
        <dbReference type="ChEBI" id="CHEBI:67138"/>
        <dbReference type="EC" id="5.1.3.7"/>
    </reaction>
</comment>
<dbReference type="NCBIfam" id="TIGR01179">
    <property type="entry name" value="galE"/>
    <property type="match status" value="1"/>
</dbReference>
<keyword evidence="9" id="KW-0119">Carbohydrate metabolism</keyword>
<dbReference type="PANTHER" id="PTHR43725">
    <property type="entry name" value="UDP-GLUCOSE 4-EPIMERASE"/>
    <property type="match status" value="1"/>
</dbReference>
<protein>
    <recommendedName>
        <fullName evidence="9">UDP-glucose 4-epimerase</fullName>
        <ecNumber evidence="9">5.1.3.2</ecNumber>
    </recommendedName>
</protein>
<evidence type="ECO:0000256" key="8">
    <source>
        <dbReference type="ARBA" id="ARBA00023235"/>
    </source>
</evidence>
<evidence type="ECO:0000256" key="4">
    <source>
        <dbReference type="ARBA" id="ARBA00002760"/>
    </source>
</evidence>
<dbReference type="OrthoDB" id="9402762at2759"/>
<dbReference type="InterPro" id="IPR016040">
    <property type="entry name" value="NAD(P)-bd_dom"/>
</dbReference>
<name>A0A8J1TZH8_OWEFU</name>
<dbReference type="GO" id="GO:0033499">
    <property type="term" value="P:galactose catabolic process via UDP-galactose, Leloir pathway"/>
    <property type="evidence" value="ECO:0007669"/>
    <property type="project" value="TreeGrafter"/>
</dbReference>
<gene>
    <name evidence="10" type="ORF">OFUS_LOCUS12232</name>
</gene>
<dbReference type="InterPro" id="IPR005886">
    <property type="entry name" value="UDP_G4E"/>
</dbReference>
<dbReference type="PANTHER" id="PTHR43725:SF47">
    <property type="entry name" value="UDP-GLUCOSE 4-EPIMERASE"/>
    <property type="match status" value="1"/>
</dbReference>
<evidence type="ECO:0000256" key="5">
    <source>
        <dbReference type="ARBA" id="ARBA00004947"/>
    </source>
</evidence>
<evidence type="ECO:0000313" key="10">
    <source>
        <dbReference type="EMBL" id="CAH1786316.1"/>
    </source>
</evidence>
<dbReference type="EC" id="5.1.3.2" evidence="9"/>
<dbReference type="SUPFAM" id="SSF51735">
    <property type="entry name" value="NAD(P)-binding Rossmann-fold domains"/>
    <property type="match status" value="1"/>
</dbReference>
<evidence type="ECO:0000256" key="1">
    <source>
        <dbReference type="ARBA" id="ARBA00000014"/>
    </source>
</evidence>
<evidence type="ECO:0000256" key="7">
    <source>
        <dbReference type="ARBA" id="ARBA00023144"/>
    </source>
</evidence>
<comment type="function">
    <text evidence="4">Catalyzes two distinct but analogous reactions: the reversible epimerization of UDP-glucose to UDP-galactose and the reversible epimerization of UDP-N-acetylglucosamine to UDP-N-acetylgalactosamine. The reaction with UDP-Gal plays a critical role in the Leloir pathway of galactose catabolism in which galactose is converted to the glycolytic intermediate glucose 6-phosphate. It contributes to the catabolism of dietary galactose and enables the endogenous biosynthesis of both UDP-Gal and UDP-GalNAc when exogenous sources are limited. Both UDP-sugar interconversions are important in the synthesis of glycoproteins and glycolipids.</text>
</comment>
<dbReference type="GO" id="GO:0005829">
    <property type="term" value="C:cytosol"/>
    <property type="evidence" value="ECO:0007669"/>
    <property type="project" value="TreeGrafter"/>
</dbReference>
<evidence type="ECO:0000256" key="6">
    <source>
        <dbReference type="ARBA" id="ARBA00023027"/>
    </source>
</evidence>
<keyword evidence="8 9" id="KW-0413">Isomerase</keyword>
<dbReference type="CDD" id="cd05247">
    <property type="entry name" value="UDP_G4E_1_SDR_e"/>
    <property type="match status" value="1"/>
</dbReference>
<dbReference type="UniPathway" id="UPA00214"/>
<accession>A0A8J1TZH8</accession>
<comment type="pathway">
    <text evidence="5 9">Carbohydrate metabolism; galactose metabolism.</text>
</comment>
<dbReference type="InterPro" id="IPR036291">
    <property type="entry name" value="NAD(P)-bd_dom_sf"/>
</dbReference>
<reference evidence="10" key="1">
    <citation type="submission" date="2022-03" db="EMBL/GenBank/DDBJ databases">
        <authorList>
            <person name="Martin C."/>
        </authorList>
    </citation>
    <scope>NUCLEOTIDE SEQUENCE</scope>
</reference>
<dbReference type="AlphaFoldDB" id="A0A8J1TZH8"/>
<evidence type="ECO:0000256" key="3">
    <source>
        <dbReference type="ARBA" id="ARBA00001911"/>
    </source>
</evidence>
<dbReference type="Proteomes" id="UP000749559">
    <property type="component" value="Unassembled WGS sequence"/>
</dbReference>
<dbReference type="Gene3D" id="3.90.25.10">
    <property type="entry name" value="UDP-galactose 4-epimerase, domain 1"/>
    <property type="match status" value="1"/>
</dbReference>
<organism evidence="10 11">
    <name type="scientific">Owenia fusiformis</name>
    <name type="common">Polychaete worm</name>
    <dbReference type="NCBI Taxonomy" id="6347"/>
    <lineage>
        <taxon>Eukaryota</taxon>
        <taxon>Metazoa</taxon>
        <taxon>Spiralia</taxon>
        <taxon>Lophotrochozoa</taxon>
        <taxon>Annelida</taxon>
        <taxon>Polychaeta</taxon>
        <taxon>Sedentaria</taxon>
        <taxon>Canalipalpata</taxon>
        <taxon>Sabellida</taxon>
        <taxon>Oweniida</taxon>
        <taxon>Oweniidae</taxon>
        <taxon>Owenia</taxon>
    </lineage>
</organism>
<dbReference type="NCBIfam" id="NF007956">
    <property type="entry name" value="PRK10675.1"/>
    <property type="match status" value="1"/>
</dbReference>
<comment type="cofactor">
    <cofactor evidence="3 9">
        <name>NAD(+)</name>
        <dbReference type="ChEBI" id="CHEBI:57540"/>
    </cofactor>
</comment>
<evidence type="ECO:0000256" key="9">
    <source>
        <dbReference type="RuleBase" id="RU366046"/>
    </source>
</evidence>
<dbReference type="GO" id="GO:0003978">
    <property type="term" value="F:UDP-glucose 4-epimerase activity"/>
    <property type="evidence" value="ECO:0007669"/>
    <property type="project" value="UniProtKB-UniRule"/>
</dbReference>
<dbReference type="EMBL" id="CAIIXF020000006">
    <property type="protein sequence ID" value="CAH1786316.1"/>
    <property type="molecule type" value="Genomic_DNA"/>
</dbReference>
<keyword evidence="11" id="KW-1185">Reference proteome</keyword>
<comment type="subunit">
    <text evidence="9">Homodimer.</text>
</comment>
<proteinExistence type="inferred from homology"/>
<sequence length="353" mass="39024">MSGGGECVLVTGGTGYIGSHTVVELLDAGYKPVVLDSLVNSSETCIDRIEDITGHKVPFHHVDLLNQEDVDKVFDKYTFSCVIHFAGLKAVGESTKKPLKYYRNNVNGTLNLLESMQAHQVHNIIFSGSCTVYGEPQYVPLDEKHPVGGITSPYGKTKSIIEDILCELCNKDQRWNAVSLRYFNPVGAHKSGMIGEDPLGIPNNIMPFIAQVAVGKQPELKVFGQDYPTPDGTCIRDYVHVVELSKGHVAAINKLRERCSWKTYNLGTGKGYSVLELVKAFEKASGLVIPYSIVGRREGDVPQSYANSSLAREELTWQAVAHIDEMCEDVWRWQSRNPHGYHSPPAMTNGLDK</sequence>
<comment type="caution">
    <text evidence="10">The sequence shown here is derived from an EMBL/GenBank/DDBJ whole genome shotgun (WGS) entry which is preliminary data.</text>
</comment>
<keyword evidence="6 9" id="KW-0520">NAD</keyword>
<evidence type="ECO:0000256" key="2">
    <source>
        <dbReference type="ARBA" id="ARBA00000083"/>
    </source>
</evidence>
<dbReference type="Gene3D" id="3.40.50.720">
    <property type="entry name" value="NAD(P)-binding Rossmann-like Domain"/>
    <property type="match status" value="1"/>
</dbReference>